<accession>A0AAV7KH03</accession>
<reference evidence="2 3" key="1">
    <citation type="journal article" date="2023" name="BMC Biol.">
        <title>The compact genome of the sponge Oopsacas minuta (Hexactinellida) is lacking key metazoan core genes.</title>
        <authorList>
            <person name="Santini S."/>
            <person name="Schenkelaars Q."/>
            <person name="Jourda C."/>
            <person name="Duchesne M."/>
            <person name="Belahbib H."/>
            <person name="Rocher C."/>
            <person name="Selva M."/>
            <person name="Riesgo A."/>
            <person name="Vervoort M."/>
            <person name="Leys S.P."/>
            <person name="Kodjabachian L."/>
            <person name="Le Bivic A."/>
            <person name="Borchiellini C."/>
            <person name="Claverie J.M."/>
            <person name="Renard E."/>
        </authorList>
    </citation>
    <scope>NUCLEOTIDE SEQUENCE [LARGE SCALE GENOMIC DNA]</scope>
    <source>
        <strain evidence="2">SPO-2</strain>
    </source>
</reference>
<dbReference type="EMBL" id="JAKMXF010000066">
    <property type="protein sequence ID" value="KAI6659359.1"/>
    <property type="molecule type" value="Genomic_DNA"/>
</dbReference>
<evidence type="ECO:0000313" key="3">
    <source>
        <dbReference type="Proteomes" id="UP001165289"/>
    </source>
</evidence>
<feature type="compositionally biased region" description="Basic residues" evidence="1">
    <location>
        <begin position="137"/>
        <end position="147"/>
    </location>
</feature>
<protein>
    <submittedName>
        <fullName evidence="2">Uncharacterized protein</fullName>
    </submittedName>
</protein>
<comment type="caution">
    <text evidence="2">The sequence shown here is derived from an EMBL/GenBank/DDBJ whole genome shotgun (WGS) entry which is preliminary data.</text>
</comment>
<keyword evidence="3" id="KW-1185">Reference proteome</keyword>
<evidence type="ECO:0000313" key="2">
    <source>
        <dbReference type="EMBL" id="KAI6659359.1"/>
    </source>
</evidence>
<feature type="region of interest" description="Disordered" evidence="1">
    <location>
        <begin position="130"/>
        <end position="197"/>
    </location>
</feature>
<dbReference type="AlphaFoldDB" id="A0AAV7KH03"/>
<feature type="compositionally biased region" description="Low complexity" evidence="1">
    <location>
        <begin position="148"/>
        <end position="178"/>
    </location>
</feature>
<name>A0AAV7KH03_9METZ</name>
<gene>
    <name evidence="2" type="ORF">LOD99_15030</name>
</gene>
<sequence>MATEQDSNFETENYKPKPLNIFEFSKNVGQTTSELIQNELIQKRKTIKIMKRRSKTHTRHIINNMNRNGMDCHGYLNCFVKTTPYKSKYIPNIKCYMNESAKSLFLTDCEESNDASPCVGKTVSKRKPKKLDNCTKIRLKGANKTRAKPQTTKPQTTKPQTTKPQTTKLQTPKLQTPKEPSNRSKSPSTIPLDPRFDNPIISAVLDDLIVKGEFNAEFEDLLCSTFTSSQTL</sequence>
<evidence type="ECO:0000256" key="1">
    <source>
        <dbReference type="SAM" id="MobiDB-lite"/>
    </source>
</evidence>
<proteinExistence type="predicted"/>
<organism evidence="2 3">
    <name type="scientific">Oopsacas minuta</name>
    <dbReference type="NCBI Taxonomy" id="111878"/>
    <lineage>
        <taxon>Eukaryota</taxon>
        <taxon>Metazoa</taxon>
        <taxon>Porifera</taxon>
        <taxon>Hexactinellida</taxon>
        <taxon>Hexasterophora</taxon>
        <taxon>Lyssacinosida</taxon>
        <taxon>Leucopsacidae</taxon>
        <taxon>Oopsacas</taxon>
    </lineage>
</organism>
<dbReference type="Proteomes" id="UP001165289">
    <property type="component" value="Unassembled WGS sequence"/>
</dbReference>